<dbReference type="Proteomes" id="UP000236248">
    <property type="component" value="Chromosome NCAV"/>
</dbReference>
<name>A0A2K5AQ87_9ARCH</name>
<dbReference type="KEGG" id="ncv:NCAV_0628"/>
<accession>A0A2K5AQ87</accession>
<dbReference type="InterPro" id="IPR026029">
    <property type="entry name" value="MLI_dom"/>
</dbReference>
<proteinExistence type="predicted"/>
<dbReference type="Gene3D" id="3.30.70.1060">
    <property type="entry name" value="Dimeric alpha+beta barrel"/>
    <property type="match status" value="1"/>
</dbReference>
<evidence type="ECO:0000313" key="2">
    <source>
        <dbReference type="EMBL" id="SPC33816.1"/>
    </source>
</evidence>
<dbReference type="SUPFAM" id="SSF54909">
    <property type="entry name" value="Dimeric alpha+beta barrel"/>
    <property type="match status" value="1"/>
</dbReference>
<sequence>MLYLVIDRVRINFEPTDVSLAQLKMLAQTFKMYEDYKAAGKLKAAYAFADTPGGISIWDVENNEELQRILFLLPSMPFMEREVKPLTSMESVNSIVHELTEIVKSMPSKPSV</sequence>
<dbReference type="AlphaFoldDB" id="A0A2K5AQ87"/>
<organism evidence="2 3">
    <name type="scientific">Candidatus Nitrosocaldus cavascurensis</name>
    <dbReference type="NCBI Taxonomy" id="2058097"/>
    <lineage>
        <taxon>Archaea</taxon>
        <taxon>Nitrososphaerota</taxon>
        <taxon>Nitrososphaeria</taxon>
        <taxon>Candidatus Nitrosocaldales</taxon>
        <taxon>Candidatus Nitrosocaldaceae</taxon>
        <taxon>Candidatus Nitrosocaldus</taxon>
    </lineage>
</organism>
<dbReference type="Pfam" id="PF02426">
    <property type="entry name" value="MIase"/>
    <property type="match status" value="1"/>
</dbReference>
<dbReference type="InterPro" id="IPR011008">
    <property type="entry name" value="Dimeric_a/b-barrel"/>
</dbReference>
<feature type="domain" description="Muconolactone isomerase" evidence="1">
    <location>
        <begin position="1"/>
        <end position="88"/>
    </location>
</feature>
<reference evidence="3" key="1">
    <citation type="submission" date="2018-01" db="EMBL/GenBank/DDBJ databases">
        <authorList>
            <person name="Kerou L M."/>
        </authorList>
    </citation>
    <scope>NUCLEOTIDE SEQUENCE [LARGE SCALE GENOMIC DNA]</scope>
    <source>
        <strain evidence="3">SCU2</strain>
    </source>
</reference>
<dbReference type="EMBL" id="LT981265">
    <property type="protein sequence ID" value="SPC33816.1"/>
    <property type="molecule type" value="Genomic_DNA"/>
</dbReference>
<keyword evidence="3" id="KW-1185">Reference proteome</keyword>
<dbReference type="RefSeq" id="WP_103287387.1">
    <property type="nucleotide sequence ID" value="NZ_LT981265.1"/>
</dbReference>
<evidence type="ECO:0000313" key="3">
    <source>
        <dbReference type="Proteomes" id="UP000236248"/>
    </source>
</evidence>
<protein>
    <recommendedName>
        <fullName evidence="1">Muconolactone isomerase domain-containing protein</fullName>
    </recommendedName>
</protein>
<dbReference type="GeneID" id="41594708"/>
<gene>
    <name evidence="2" type="ORF">NCAV_0628</name>
</gene>
<evidence type="ECO:0000259" key="1">
    <source>
        <dbReference type="Pfam" id="PF02426"/>
    </source>
</evidence>